<dbReference type="InterPro" id="IPR008964">
    <property type="entry name" value="Invasin/intimin_cell_adhesion"/>
</dbReference>
<reference evidence="1" key="1">
    <citation type="journal article" date="2020" name="mSystems">
        <title>Genome- and Community-Level Interaction Insights into Carbon Utilization and Element Cycling Functions of Hydrothermarchaeota in Hydrothermal Sediment.</title>
        <authorList>
            <person name="Zhou Z."/>
            <person name="Liu Y."/>
            <person name="Xu W."/>
            <person name="Pan J."/>
            <person name="Luo Z.H."/>
            <person name="Li M."/>
        </authorList>
    </citation>
    <scope>NUCLEOTIDE SEQUENCE [LARGE SCALE GENOMIC DNA]</scope>
    <source>
        <strain evidence="1">SpSt-914</strain>
    </source>
</reference>
<dbReference type="InterPro" id="IPR013783">
    <property type="entry name" value="Ig-like_fold"/>
</dbReference>
<dbReference type="Gene3D" id="2.60.40.4070">
    <property type="match status" value="1"/>
</dbReference>
<protein>
    <submittedName>
        <fullName evidence="1">T9SS type A sorting domain-containing protein</fullName>
    </submittedName>
</protein>
<dbReference type="InterPro" id="IPR026444">
    <property type="entry name" value="Secre_tail"/>
</dbReference>
<proteinExistence type="predicted"/>
<dbReference type="Gene3D" id="2.60.40.10">
    <property type="entry name" value="Immunoglobulins"/>
    <property type="match status" value="2"/>
</dbReference>
<dbReference type="EMBL" id="DTMZ01000003">
    <property type="protein sequence ID" value="HGD12508.1"/>
    <property type="molecule type" value="Genomic_DNA"/>
</dbReference>
<dbReference type="SUPFAM" id="SSF49373">
    <property type="entry name" value="Invasin/intimin cell-adhesion fragments"/>
    <property type="match status" value="1"/>
</dbReference>
<dbReference type="AlphaFoldDB" id="A0A7V3PSC5"/>
<accession>A0A7V3PSC5</accession>
<name>A0A7V3PSC5_UNCW3</name>
<organism evidence="1">
    <name type="scientific">candidate division WOR-3 bacterium</name>
    <dbReference type="NCBI Taxonomy" id="2052148"/>
    <lineage>
        <taxon>Bacteria</taxon>
        <taxon>Bacteria division WOR-3</taxon>
    </lineage>
</organism>
<sequence>MTRPLTSGPPPSPLAVTTVETIPTGNQQLTVTVLENSNPATGALVTAYKNNELFVSGITGSNGTANLNIHPLTPGELRITATRHNNLPSTKTLTVIAGTPEPILVNTRQEIEDTGQINPNRILEPGETARLRITIKNLGSAPATNTRLRLSTNHPDITILDTTALLGTINPNESATAENITIAAAPNAMPGSNPEFTLYIYSDQNNWQNWFSITIGFSGSIWADIDTGTCALSVTALGTIGYDPQTPRQGRGFRYPKNDTSALYLASFVLGNGPEYLVDRFYNQTGIDQDWQLNDSIRNRLPCWNADQLLQASFSDLGHPQPKNIIVDQRALGLNQPALDNAVILVYDLWPVASIAAYNLYAGIIADFDIVPTDRLHDLARTFPEQRAVLMRNVNSQTRFFGIKLLFPDTSAFLTCIDHAAYVYPDSAMTDAMKYRIINGSIAVPVSDRPFNWSVAISTGPFNLIPGQSRQRLAFAFIAATDSESFLTTCQTVQDWFDNNVGLAEDQGIPEPVHPSLKAQPGIFTRRTTISYQLTEPCRVRLTAHDITGRTVARLFEGRLPAGNHQFNWNPIKLVPGIYFVRLQTGENQQTVRTLLLK</sequence>
<evidence type="ECO:0000313" key="1">
    <source>
        <dbReference type="EMBL" id="HGD12508.1"/>
    </source>
</evidence>
<comment type="caution">
    <text evidence="1">The sequence shown here is derived from an EMBL/GenBank/DDBJ whole genome shotgun (WGS) entry which is preliminary data.</text>
</comment>
<dbReference type="NCBIfam" id="TIGR04183">
    <property type="entry name" value="Por_Secre_tail"/>
    <property type="match status" value="1"/>
</dbReference>
<gene>
    <name evidence="1" type="ORF">ENX16_00250</name>
</gene>